<feature type="transmembrane region" description="Helical" evidence="1">
    <location>
        <begin position="101"/>
        <end position="121"/>
    </location>
</feature>
<reference evidence="2 3" key="1">
    <citation type="submission" date="2016-10" db="EMBL/GenBank/DDBJ databases">
        <authorList>
            <person name="de Groot N.N."/>
        </authorList>
    </citation>
    <scope>NUCLEOTIDE SEQUENCE [LARGE SCALE GENOMIC DNA]</scope>
    <source>
        <strain evidence="2 3">DSM 43794</strain>
    </source>
</reference>
<proteinExistence type="predicted"/>
<name>A0A1H1EZZ1_9ACTN</name>
<sequence length="140" mass="14427">MQHNDVRILKGAAIPTAVVGAAAVVVAGVTVGGSGALGALVATVVVGVFFAIGLAAVSWTGRISPTAMMAGAVFSSVFKLILLGVLLKVFERAGLWDFEAFAWAVVACTVTWMVAEARILIRTKVLYVDPEAKVPGGRNS</sequence>
<keyword evidence="3" id="KW-1185">Reference proteome</keyword>
<dbReference type="EMBL" id="FNKK01000002">
    <property type="protein sequence ID" value="SDQ94208.1"/>
    <property type="molecule type" value="Genomic_DNA"/>
</dbReference>
<dbReference type="Proteomes" id="UP000217103">
    <property type="component" value="Unassembled WGS sequence"/>
</dbReference>
<accession>A0A1H1EZZ1</accession>
<dbReference type="OrthoDB" id="3542908at2"/>
<keyword evidence="1" id="KW-1133">Transmembrane helix</keyword>
<dbReference type="RefSeq" id="WP_093259356.1">
    <property type="nucleotide sequence ID" value="NZ_FNKK01000002.1"/>
</dbReference>
<keyword evidence="1" id="KW-0472">Membrane</keyword>
<protein>
    <submittedName>
        <fullName evidence="2">ATP synthase protein I</fullName>
    </submittedName>
</protein>
<dbReference type="AlphaFoldDB" id="A0A1H1EZZ1"/>
<evidence type="ECO:0000256" key="1">
    <source>
        <dbReference type="SAM" id="Phobius"/>
    </source>
</evidence>
<feature type="transmembrane region" description="Helical" evidence="1">
    <location>
        <begin position="69"/>
        <end position="89"/>
    </location>
</feature>
<feature type="transmembrane region" description="Helical" evidence="1">
    <location>
        <begin position="37"/>
        <end position="57"/>
    </location>
</feature>
<dbReference type="STRING" id="35622.SAMN04489764_2710"/>
<keyword evidence="1" id="KW-0812">Transmembrane</keyword>
<organism evidence="2 3">
    <name type="scientific">Thermostaphylospora chromogena</name>
    <dbReference type="NCBI Taxonomy" id="35622"/>
    <lineage>
        <taxon>Bacteria</taxon>
        <taxon>Bacillati</taxon>
        <taxon>Actinomycetota</taxon>
        <taxon>Actinomycetes</taxon>
        <taxon>Streptosporangiales</taxon>
        <taxon>Thermomonosporaceae</taxon>
        <taxon>Thermostaphylospora</taxon>
    </lineage>
</organism>
<feature type="transmembrane region" description="Helical" evidence="1">
    <location>
        <begin position="12"/>
        <end position="31"/>
    </location>
</feature>
<evidence type="ECO:0000313" key="3">
    <source>
        <dbReference type="Proteomes" id="UP000217103"/>
    </source>
</evidence>
<gene>
    <name evidence="2" type="ORF">SAMN04489764_2710</name>
</gene>
<evidence type="ECO:0000313" key="2">
    <source>
        <dbReference type="EMBL" id="SDQ94208.1"/>
    </source>
</evidence>